<feature type="binding site" evidence="3">
    <location>
        <position position="68"/>
    </location>
    <ligand>
        <name>Mg(2+)</name>
        <dbReference type="ChEBI" id="CHEBI:18420"/>
        <label>1</label>
    </ligand>
</feature>
<dbReference type="PANTHER" id="PTHR16222">
    <property type="entry name" value="ADP-RIBOSYLGLYCOHYDROLASE"/>
    <property type="match status" value="1"/>
</dbReference>
<keyword evidence="2 4" id="KW-0378">Hydrolase</keyword>
<keyword evidence="5" id="KW-1185">Reference proteome</keyword>
<dbReference type="Gene3D" id="1.10.4080.10">
    <property type="entry name" value="ADP-ribosylation/Crystallin J1"/>
    <property type="match status" value="1"/>
</dbReference>
<dbReference type="GO" id="GO:0046872">
    <property type="term" value="F:metal ion binding"/>
    <property type="evidence" value="ECO:0007669"/>
    <property type="project" value="UniProtKB-KW"/>
</dbReference>
<dbReference type="STRING" id="1201294.BN140_0074"/>
<sequence length="315" mass="33736">MTILKADLTRDTIQMLDQFKGCLLGAAMGDALGMARESTPPDFQRLHEGYRRAWRGHPNAGLKPGRFTDDTQMMLLVAGMLVGGTYSEQGYAAALARMYMNEELRFPDAAVDAACRRLLLSGEQLGGVASNTAGCISISIPFALAYSDPVDVTERVVQACSVTHTHPAAHAGAVTVAMLVHYAVRGRPDALSLAEKHAGLEDITLGNKIRAAVRLANEGISLESALSVIGNDVTVYQTVPLAFFLIHRIRDVSVLLNTAAHVGGNTDTIAFICGAYAGATYGKSALPRDLLEGLEGRDAIESMAARLYERYITKP</sequence>
<comment type="cofactor">
    <cofactor evidence="3">
        <name>Mg(2+)</name>
        <dbReference type="ChEBI" id="CHEBI:18420"/>
    </cofactor>
    <text evidence="3">Binds 2 magnesium ions per subunit.</text>
</comment>
<feature type="binding site" evidence="3">
    <location>
        <position position="268"/>
    </location>
    <ligand>
        <name>Mg(2+)</name>
        <dbReference type="ChEBI" id="CHEBI:18420"/>
        <label>1</label>
    </ligand>
</feature>
<dbReference type="GO" id="GO:0047407">
    <property type="term" value="F:ADP-ribosyl-[dinitrogen reductase] hydrolase activity"/>
    <property type="evidence" value="ECO:0007669"/>
    <property type="project" value="UniProtKB-EC"/>
</dbReference>
<accession>I7LII4</accession>
<keyword evidence="3" id="KW-0460">Magnesium</keyword>
<dbReference type="Proteomes" id="UP000009007">
    <property type="component" value="Chromosome I"/>
</dbReference>
<dbReference type="BioCyc" id="MBOU1201294:BN140_RS00365-MONOMER"/>
<feature type="binding site" evidence="3">
    <location>
        <position position="69"/>
    </location>
    <ligand>
        <name>Mg(2+)</name>
        <dbReference type="ChEBI" id="CHEBI:18420"/>
        <label>1</label>
    </ligand>
</feature>
<feature type="binding site" evidence="3">
    <location>
        <position position="70"/>
    </location>
    <ligand>
        <name>Mg(2+)</name>
        <dbReference type="ChEBI" id="CHEBI:18420"/>
        <label>1</label>
    </ligand>
</feature>
<dbReference type="PATRIC" id="fig|1201294.9.peg.85"/>
<evidence type="ECO:0000313" key="5">
    <source>
        <dbReference type="Proteomes" id="UP000009007"/>
    </source>
</evidence>
<evidence type="ECO:0000313" key="4">
    <source>
        <dbReference type="EMBL" id="CCJ34997.1"/>
    </source>
</evidence>
<dbReference type="InterPro" id="IPR050792">
    <property type="entry name" value="ADP-ribosylglycohydrolase"/>
</dbReference>
<dbReference type="KEGG" id="mbg:BN140_0074"/>
<proteinExistence type="inferred from homology"/>
<dbReference type="EC" id="3.2.2.24" evidence="4"/>
<comment type="similarity">
    <text evidence="1">Belongs to the ADP-ribosylglycohydrolase family.</text>
</comment>
<dbReference type="InterPro" id="IPR005502">
    <property type="entry name" value="Ribosyl_crysJ1"/>
</dbReference>
<dbReference type="Pfam" id="PF03747">
    <property type="entry name" value="ADP_ribosyl_GH"/>
    <property type="match status" value="1"/>
</dbReference>
<name>I7LII4_METBM</name>
<dbReference type="HOGENOM" id="CLU_024566_7_0_2"/>
<dbReference type="AlphaFoldDB" id="I7LII4"/>
<evidence type="ECO:0000256" key="3">
    <source>
        <dbReference type="PIRSR" id="PIRSR605502-1"/>
    </source>
</evidence>
<dbReference type="EMBL" id="HE964772">
    <property type="protein sequence ID" value="CCJ34997.1"/>
    <property type="molecule type" value="Genomic_DNA"/>
</dbReference>
<reference evidence="5" key="1">
    <citation type="journal article" date="2012" name="J. Bacteriol.">
        <title>Complete genome sequence of the hydrogenotrophic, methanogenic archaeon Methanoculleus bourgensis strain MS2T, isolated from a sewage sludge digester.</title>
        <authorList>
            <person name="Maus I."/>
            <person name="Wibberg D."/>
            <person name="Stantscheff R."/>
            <person name="Eikmeyer F.G."/>
            <person name="Seffner A."/>
            <person name="Boelter J."/>
            <person name="Szczepanowski R."/>
            <person name="Blom J."/>
            <person name="Jaenicke S."/>
            <person name="Konig H."/>
            <person name="Puhler A."/>
            <person name="Schluter A."/>
        </authorList>
    </citation>
    <scope>NUCLEOTIDE SEQUENCE [LARGE SCALE GENOMIC DNA]</scope>
    <source>
        <strain evidence="5">ATCC 43281 / DSM 3045 / OCM 15 / MS2</strain>
    </source>
</reference>
<evidence type="ECO:0000256" key="2">
    <source>
        <dbReference type="ARBA" id="ARBA00022801"/>
    </source>
</evidence>
<protein>
    <submittedName>
        <fullName evidence="4">ADP-ribosylglycohydrolase</fullName>
        <ecNumber evidence="4">3.2.2.24</ecNumber>
    </submittedName>
</protein>
<dbReference type="InterPro" id="IPR036705">
    <property type="entry name" value="Ribosyl_crysJ1_sf"/>
</dbReference>
<evidence type="ECO:0000256" key="1">
    <source>
        <dbReference type="ARBA" id="ARBA00010702"/>
    </source>
</evidence>
<dbReference type="PANTHER" id="PTHR16222:SF24">
    <property type="entry name" value="ADP-RIBOSYLHYDROLASE ARH3"/>
    <property type="match status" value="1"/>
</dbReference>
<gene>
    <name evidence="4" type="ordered locus">BN140_0074</name>
</gene>
<feature type="binding site" evidence="3">
    <location>
        <position position="267"/>
    </location>
    <ligand>
        <name>Mg(2+)</name>
        <dbReference type="ChEBI" id="CHEBI:18420"/>
        <label>1</label>
    </ligand>
</feature>
<keyword evidence="3" id="KW-0479">Metal-binding</keyword>
<dbReference type="SUPFAM" id="SSF101478">
    <property type="entry name" value="ADP-ribosylglycohydrolase"/>
    <property type="match status" value="1"/>
</dbReference>
<organism evidence="4 5">
    <name type="scientific">Methanoculleus bourgensis (strain ATCC 43281 / DSM 3045 / OCM 15 / MS2)</name>
    <name type="common">Methanogenium bourgense</name>
    <dbReference type="NCBI Taxonomy" id="1201294"/>
    <lineage>
        <taxon>Archaea</taxon>
        <taxon>Methanobacteriati</taxon>
        <taxon>Methanobacteriota</taxon>
        <taxon>Stenosarchaea group</taxon>
        <taxon>Methanomicrobia</taxon>
        <taxon>Methanomicrobiales</taxon>
        <taxon>Methanomicrobiaceae</taxon>
        <taxon>Methanoculleus</taxon>
    </lineage>
</organism>
<keyword evidence="4" id="KW-0326">Glycosidase</keyword>